<dbReference type="GO" id="GO:0003700">
    <property type="term" value="F:DNA-binding transcription factor activity"/>
    <property type="evidence" value="ECO:0007669"/>
    <property type="project" value="TreeGrafter"/>
</dbReference>
<dbReference type="PRINTS" id="PR00455">
    <property type="entry name" value="HTHTETR"/>
</dbReference>
<proteinExistence type="predicted"/>
<dbReference type="Gene3D" id="1.10.357.10">
    <property type="entry name" value="Tetracycline Repressor, domain 2"/>
    <property type="match status" value="1"/>
</dbReference>
<evidence type="ECO:0000256" key="4">
    <source>
        <dbReference type="PROSITE-ProRule" id="PRU00335"/>
    </source>
</evidence>
<dbReference type="EMBL" id="NHZO01000148">
    <property type="protein sequence ID" value="PHQ50574.1"/>
    <property type="molecule type" value="Genomic_DNA"/>
</dbReference>
<evidence type="ECO:0000259" key="5">
    <source>
        <dbReference type="PROSITE" id="PS50977"/>
    </source>
</evidence>
<accession>A0A2G1XH54</accession>
<dbReference type="InterPro" id="IPR004111">
    <property type="entry name" value="Repressor_TetR_C"/>
</dbReference>
<keyword evidence="1" id="KW-0805">Transcription regulation</keyword>
<keyword evidence="2 4" id="KW-0238">DNA-binding</keyword>
<organism evidence="6 7">
    <name type="scientific">Streptomyces cinnamoneus</name>
    <name type="common">Streptoverticillium cinnamoneum</name>
    <dbReference type="NCBI Taxonomy" id="53446"/>
    <lineage>
        <taxon>Bacteria</taxon>
        <taxon>Bacillati</taxon>
        <taxon>Actinomycetota</taxon>
        <taxon>Actinomycetes</taxon>
        <taxon>Kitasatosporales</taxon>
        <taxon>Streptomycetaceae</taxon>
        <taxon>Streptomyces</taxon>
        <taxon>Streptomyces cinnamoneus group</taxon>
    </lineage>
</organism>
<dbReference type="GO" id="GO:0000976">
    <property type="term" value="F:transcription cis-regulatory region binding"/>
    <property type="evidence" value="ECO:0007669"/>
    <property type="project" value="TreeGrafter"/>
</dbReference>
<evidence type="ECO:0000256" key="1">
    <source>
        <dbReference type="ARBA" id="ARBA00023015"/>
    </source>
</evidence>
<dbReference type="Pfam" id="PF00440">
    <property type="entry name" value="TetR_N"/>
    <property type="match status" value="1"/>
</dbReference>
<keyword evidence="7" id="KW-1185">Reference proteome</keyword>
<dbReference type="AlphaFoldDB" id="A0A2G1XH54"/>
<reference evidence="6 7" key="1">
    <citation type="journal article" date="2017" name="Biochemistry">
        <title>Identification of the Biosynthetic Pathway for the Antibiotic Bicyclomycin.</title>
        <authorList>
            <person name="Patteson J."/>
            <person name="Cai W."/>
            <person name="Johnson R.A."/>
            <person name="Santa Maria K."/>
            <person name="Li B."/>
        </authorList>
    </citation>
    <scope>NUCLEOTIDE SEQUENCE [LARGE SCALE GENOMIC DNA]</scope>
    <source>
        <strain evidence="6 7">ATCC 21532</strain>
    </source>
</reference>
<dbReference type="SUPFAM" id="SSF48498">
    <property type="entry name" value="Tetracyclin repressor-like, C-terminal domain"/>
    <property type="match status" value="1"/>
</dbReference>
<dbReference type="RefSeq" id="WP_099199868.1">
    <property type="nucleotide sequence ID" value="NZ_JBIRXA010000005.1"/>
</dbReference>
<keyword evidence="3" id="KW-0804">Transcription</keyword>
<feature type="domain" description="HTH tetR-type" evidence="5">
    <location>
        <begin position="36"/>
        <end position="96"/>
    </location>
</feature>
<dbReference type="SUPFAM" id="SSF46689">
    <property type="entry name" value="Homeodomain-like"/>
    <property type="match status" value="1"/>
</dbReference>
<dbReference type="Gene3D" id="1.10.10.60">
    <property type="entry name" value="Homeodomain-like"/>
    <property type="match status" value="1"/>
</dbReference>
<dbReference type="GO" id="GO:0045892">
    <property type="term" value="P:negative regulation of DNA-templated transcription"/>
    <property type="evidence" value="ECO:0007669"/>
    <property type="project" value="InterPro"/>
</dbReference>
<dbReference type="InterPro" id="IPR050109">
    <property type="entry name" value="HTH-type_TetR-like_transc_reg"/>
</dbReference>
<evidence type="ECO:0000256" key="3">
    <source>
        <dbReference type="ARBA" id="ARBA00023163"/>
    </source>
</evidence>
<comment type="caution">
    <text evidence="6">The sequence shown here is derived from an EMBL/GenBank/DDBJ whole genome shotgun (WGS) entry which is preliminary data.</text>
</comment>
<dbReference type="InterPro" id="IPR001647">
    <property type="entry name" value="HTH_TetR"/>
</dbReference>
<dbReference type="PROSITE" id="PS50977">
    <property type="entry name" value="HTH_TETR_2"/>
    <property type="match status" value="1"/>
</dbReference>
<evidence type="ECO:0000256" key="2">
    <source>
        <dbReference type="ARBA" id="ARBA00023125"/>
    </source>
</evidence>
<evidence type="ECO:0000313" key="6">
    <source>
        <dbReference type="EMBL" id="PHQ50574.1"/>
    </source>
</evidence>
<dbReference type="Proteomes" id="UP000222531">
    <property type="component" value="Unassembled WGS sequence"/>
</dbReference>
<protein>
    <submittedName>
        <fullName evidence="6">TetR family transcriptional regulator</fullName>
    </submittedName>
</protein>
<name>A0A2G1XH54_STRCJ</name>
<dbReference type="InterPro" id="IPR036271">
    <property type="entry name" value="Tet_transcr_reg_TetR-rel_C_sf"/>
</dbReference>
<dbReference type="InterPro" id="IPR009057">
    <property type="entry name" value="Homeodomain-like_sf"/>
</dbReference>
<gene>
    <name evidence="6" type="ORF">BLA24_17325</name>
</gene>
<evidence type="ECO:0000313" key="7">
    <source>
        <dbReference type="Proteomes" id="UP000222531"/>
    </source>
</evidence>
<sequence>MASGVRADSSRVSVWLDGGTTPKRKAAAEGEAGEGALDRERIVAATVRLLDAEGLAKFSMRRLAAELGVTAMSVYWYVANKDDLLEYALDHVCAGIALPDAADESTDWREQLRVLAAGYRRQLLRHPWVPQLLGRYLNIGPNAMEFSNAVIGVMRRTGLPDESMAGALSALFQFVYGFTSSEVLYNENCRRSGVSQDDHYRQTLKTIEERPDFTEKYRDAMKLAESRFSMSVADMFERDFSVAVDTVIAGIEAMRDRGR</sequence>
<dbReference type="PANTHER" id="PTHR30055">
    <property type="entry name" value="HTH-TYPE TRANSCRIPTIONAL REGULATOR RUTR"/>
    <property type="match status" value="1"/>
</dbReference>
<feature type="DNA-binding region" description="H-T-H motif" evidence="4">
    <location>
        <begin position="59"/>
        <end position="78"/>
    </location>
</feature>
<dbReference type="PANTHER" id="PTHR30055:SF151">
    <property type="entry name" value="TRANSCRIPTIONAL REGULATORY PROTEIN"/>
    <property type="match status" value="1"/>
</dbReference>
<dbReference type="Pfam" id="PF02909">
    <property type="entry name" value="TetR_C_1"/>
    <property type="match status" value="1"/>
</dbReference>
<dbReference type="OrthoDB" id="3214072at2"/>